<dbReference type="CDD" id="cd00397">
    <property type="entry name" value="DNA_BRE_C"/>
    <property type="match status" value="1"/>
</dbReference>
<dbReference type="InterPro" id="IPR050090">
    <property type="entry name" value="Tyrosine_recombinase_XerCD"/>
</dbReference>
<dbReference type="PANTHER" id="PTHR30349:SF41">
    <property type="entry name" value="INTEGRASE_RECOMBINASE PROTEIN MJ0367-RELATED"/>
    <property type="match status" value="1"/>
</dbReference>
<keyword evidence="7" id="KW-1185">Reference proteome</keyword>
<dbReference type="Pfam" id="PF00589">
    <property type="entry name" value="Phage_integrase"/>
    <property type="match status" value="1"/>
</dbReference>
<name>M0ELY0_9EURY</name>
<dbReference type="Proteomes" id="UP000011509">
    <property type="component" value="Unassembled WGS sequence"/>
</dbReference>
<evidence type="ECO:0000256" key="1">
    <source>
        <dbReference type="ARBA" id="ARBA00022908"/>
    </source>
</evidence>
<organism evidence="6 7">
    <name type="scientific">Halorubrum coriense DSM 10284</name>
    <dbReference type="NCBI Taxonomy" id="1227466"/>
    <lineage>
        <taxon>Archaea</taxon>
        <taxon>Methanobacteriati</taxon>
        <taxon>Methanobacteriota</taxon>
        <taxon>Stenosarchaea group</taxon>
        <taxon>Halobacteria</taxon>
        <taxon>Halobacteriales</taxon>
        <taxon>Haloferacaceae</taxon>
        <taxon>Halorubrum</taxon>
    </lineage>
</organism>
<gene>
    <name evidence="6" type="ORF">C464_05270</name>
</gene>
<feature type="domain" description="Tyr recombinase" evidence="5">
    <location>
        <begin position="136"/>
        <end position="344"/>
    </location>
</feature>
<dbReference type="OrthoDB" id="142231at2157"/>
<evidence type="ECO:0000256" key="4">
    <source>
        <dbReference type="SAM" id="MobiDB-lite"/>
    </source>
</evidence>
<dbReference type="PROSITE" id="PS51898">
    <property type="entry name" value="TYR_RECOMBINASE"/>
    <property type="match status" value="1"/>
</dbReference>
<keyword evidence="3" id="KW-0233">DNA recombination</keyword>
<dbReference type="InterPro" id="IPR002104">
    <property type="entry name" value="Integrase_catalytic"/>
</dbReference>
<dbReference type="GO" id="GO:0015074">
    <property type="term" value="P:DNA integration"/>
    <property type="evidence" value="ECO:0007669"/>
    <property type="project" value="UniProtKB-KW"/>
</dbReference>
<evidence type="ECO:0000313" key="7">
    <source>
        <dbReference type="Proteomes" id="UP000011509"/>
    </source>
</evidence>
<dbReference type="GO" id="GO:0006310">
    <property type="term" value="P:DNA recombination"/>
    <property type="evidence" value="ECO:0007669"/>
    <property type="project" value="UniProtKB-KW"/>
</dbReference>
<comment type="caution">
    <text evidence="6">The sequence shown here is derived from an EMBL/GenBank/DDBJ whole genome shotgun (WGS) entry which is preliminary data.</text>
</comment>
<keyword evidence="2" id="KW-0238">DNA-binding</keyword>
<proteinExistence type="predicted"/>
<dbReference type="GO" id="GO:0003677">
    <property type="term" value="F:DNA binding"/>
    <property type="evidence" value="ECO:0007669"/>
    <property type="project" value="UniProtKB-KW"/>
</dbReference>
<dbReference type="SUPFAM" id="SSF56349">
    <property type="entry name" value="DNA breaking-rejoining enzymes"/>
    <property type="match status" value="1"/>
</dbReference>
<dbReference type="Gene3D" id="1.10.443.10">
    <property type="entry name" value="Intergrase catalytic core"/>
    <property type="match status" value="1"/>
</dbReference>
<evidence type="ECO:0000256" key="2">
    <source>
        <dbReference type="ARBA" id="ARBA00023125"/>
    </source>
</evidence>
<dbReference type="PANTHER" id="PTHR30349">
    <property type="entry name" value="PHAGE INTEGRASE-RELATED"/>
    <property type="match status" value="1"/>
</dbReference>
<dbReference type="Gene3D" id="1.10.150.130">
    <property type="match status" value="1"/>
</dbReference>
<accession>M0ELY0</accession>
<sequence>MPPRYKPIEDCRSEIKRYSGQLDTGTDDDNPDLRSTGSTNRYKQDLRWYDHWLDDAEVDSPTDLTPDQANQVGQVLSKEFNGTTDLYRWDRINAFHDWLVRMELAESNPFEKWNKDKDEKFGFTKRSEQSTQLKDGEQYAVSQGEIRVMEENVGRNRVRDQLVIRLLWQTGLRRGEVSGLTLDDVDRDEREITIRESVAKNGKERVVAYQQSLDGLLREWLDHGYRAEKAATAEHTRLFVGERGAPLSGDRINEIAIEAADDAGINRKLYADANASVDEDGNPIPNRWLISAHNIRHGFGTFMINETDAGLWEVSKAMGHSSVKITERIYVEDDPRAGLGHLHKYGPK</sequence>
<dbReference type="InterPro" id="IPR013762">
    <property type="entry name" value="Integrase-like_cat_sf"/>
</dbReference>
<protein>
    <submittedName>
        <fullName evidence="6">Site-specific recombinase XerD</fullName>
    </submittedName>
</protein>
<dbReference type="InterPro" id="IPR010998">
    <property type="entry name" value="Integrase_recombinase_N"/>
</dbReference>
<evidence type="ECO:0000313" key="6">
    <source>
        <dbReference type="EMBL" id="ELZ48796.1"/>
    </source>
</evidence>
<reference evidence="6 7" key="1">
    <citation type="journal article" date="2014" name="PLoS Genet.">
        <title>Phylogenetically driven sequencing of extremely halophilic archaea reveals strategies for static and dynamic osmo-response.</title>
        <authorList>
            <person name="Becker E.A."/>
            <person name="Seitzer P.M."/>
            <person name="Tritt A."/>
            <person name="Larsen D."/>
            <person name="Krusor M."/>
            <person name="Yao A.I."/>
            <person name="Wu D."/>
            <person name="Madern D."/>
            <person name="Eisen J.A."/>
            <person name="Darling A.E."/>
            <person name="Facciotti M.T."/>
        </authorList>
    </citation>
    <scope>NUCLEOTIDE SEQUENCE [LARGE SCALE GENOMIC DNA]</scope>
    <source>
        <strain evidence="6 7">DSM 10284</strain>
    </source>
</reference>
<dbReference type="InterPro" id="IPR011010">
    <property type="entry name" value="DNA_brk_join_enz"/>
</dbReference>
<dbReference type="AlphaFoldDB" id="M0ELY0"/>
<feature type="region of interest" description="Disordered" evidence="4">
    <location>
        <begin position="16"/>
        <end position="39"/>
    </location>
</feature>
<keyword evidence="1" id="KW-0229">DNA integration</keyword>
<evidence type="ECO:0000256" key="3">
    <source>
        <dbReference type="ARBA" id="ARBA00023172"/>
    </source>
</evidence>
<dbReference type="EMBL" id="AOJL01000026">
    <property type="protein sequence ID" value="ELZ48796.1"/>
    <property type="molecule type" value="Genomic_DNA"/>
</dbReference>
<evidence type="ECO:0000259" key="5">
    <source>
        <dbReference type="PROSITE" id="PS51898"/>
    </source>
</evidence>